<gene>
    <name evidence="4" type="ORF">AMSG_03121</name>
</gene>
<feature type="region of interest" description="Disordered" evidence="2">
    <location>
        <begin position="648"/>
        <end position="711"/>
    </location>
</feature>
<dbReference type="Gene3D" id="1.10.10.10">
    <property type="entry name" value="Winged helix-like DNA-binding domain superfamily/Winged helix DNA-binding domain"/>
    <property type="match status" value="1"/>
</dbReference>
<dbReference type="GeneID" id="25562751"/>
<protein>
    <recommendedName>
        <fullName evidence="3">DEP domain-containing protein</fullName>
    </recommendedName>
</protein>
<dbReference type="InterPro" id="IPR036388">
    <property type="entry name" value="WH-like_DNA-bd_sf"/>
</dbReference>
<dbReference type="GO" id="GO:0035556">
    <property type="term" value="P:intracellular signal transduction"/>
    <property type="evidence" value="ECO:0007669"/>
    <property type="project" value="InterPro"/>
</dbReference>
<dbReference type="EMBL" id="GL349443">
    <property type="protein sequence ID" value="KNC46684.1"/>
    <property type="molecule type" value="Genomic_DNA"/>
</dbReference>
<keyword evidence="1" id="KW-0175">Coiled coil</keyword>
<feature type="compositionally biased region" description="Low complexity" evidence="2">
    <location>
        <begin position="672"/>
        <end position="683"/>
    </location>
</feature>
<evidence type="ECO:0000256" key="2">
    <source>
        <dbReference type="SAM" id="MobiDB-lite"/>
    </source>
</evidence>
<sequence>MLAELPTVTLTNVYGSHSGVWSAADVLAWLRSTDPTVAHASTPRHAHECPAAAISHLHANDDAWHISVSDLAASAREAAVLPAGASPASDSEDLAVEESLWVAAMAHLLVVYSALIPLESERLCVPLRNAHGDLYFPNTSGPDLVPRAMLQAALPSPTHPGVVYTQSVSASALSLTFADTLVDALPRKAITVAFRRMDQVVRGSDVVALLTRAAAAVATLAGSGGTTHRESSPFDYLRLQMTPMGLWPSEAVPARAVEPLVATLVYAVAQNLMAMNVLRHVFDKPVFVDDGVYSVNPREWWRPLARKRVSMPPLAALELRNLATEIARVFRPAPHHYAKRLHHDTVRGAHLASWLTTARFASSRFHASTLACQLLTAGYLVPVLPSAVFHDDPSLYRLAPLDSVDAAETPRENGLLMAATARAATEGQVQGGGELSDTKHLASLHGSPIAHTAAATIQRCFRKYLARAQDALTADIYDADAFLVLSSVELPAVKAGRVDEQIEAFSALLASKLAETDRLGRPQRHFEAVAREQVERLLRMESIKLQRTTVLQAKIQRADAALTAKQREAAFVSLCARQQRAYLKVARLRSRLADYAAENESEEATARRAAQQRMRYTMLAREARILHEAATVAGAADGPRLPAQVAARLLAPPGPPGSGRRSARRRRRGRAPARPAPRSLPRLNQARKVPTPLPLPPLVPGSSPRARRARAAAVKKAAAKKARRERAATAARHAAKWRAGFWQTA</sequence>
<reference evidence="4 5" key="1">
    <citation type="submission" date="2010-05" db="EMBL/GenBank/DDBJ databases">
        <title>The Genome Sequence of Thecamonas trahens ATCC 50062.</title>
        <authorList>
            <consortium name="The Broad Institute Genome Sequencing Platform"/>
            <person name="Russ C."/>
            <person name="Cuomo C."/>
            <person name="Shea T."/>
            <person name="Young S.K."/>
            <person name="Zeng Q."/>
            <person name="Koehrsen M."/>
            <person name="Haas B."/>
            <person name="Borodovsky M."/>
            <person name="Guigo R."/>
            <person name="Alvarado L."/>
            <person name="Berlin A."/>
            <person name="Bochicchio J."/>
            <person name="Borenstein D."/>
            <person name="Chapman S."/>
            <person name="Chen Z."/>
            <person name="Freedman E."/>
            <person name="Gellesch M."/>
            <person name="Goldberg J."/>
            <person name="Griggs A."/>
            <person name="Gujja S."/>
            <person name="Heilman E."/>
            <person name="Heiman D."/>
            <person name="Hepburn T."/>
            <person name="Howarth C."/>
            <person name="Jen D."/>
            <person name="Larson L."/>
            <person name="Mehta T."/>
            <person name="Park D."/>
            <person name="Pearson M."/>
            <person name="Roberts A."/>
            <person name="Saif S."/>
            <person name="Shenoy N."/>
            <person name="Sisk P."/>
            <person name="Stolte C."/>
            <person name="Sykes S."/>
            <person name="Thomson T."/>
            <person name="Walk T."/>
            <person name="White J."/>
            <person name="Yandava C."/>
            <person name="Burger G."/>
            <person name="Gray M.W."/>
            <person name="Holland P.W.H."/>
            <person name="King N."/>
            <person name="Lang F.B.F."/>
            <person name="Roger A.J."/>
            <person name="Ruiz-Trillo I."/>
            <person name="Lander E."/>
            <person name="Nusbaum C."/>
        </authorList>
    </citation>
    <scope>NUCLEOTIDE SEQUENCE [LARGE SCALE GENOMIC DNA]</scope>
    <source>
        <strain evidence="4 5">ATCC 50062</strain>
    </source>
</reference>
<evidence type="ECO:0000259" key="3">
    <source>
        <dbReference type="PROSITE" id="PS50186"/>
    </source>
</evidence>
<evidence type="ECO:0000313" key="5">
    <source>
        <dbReference type="Proteomes" id="UP000054408"/>
    </source>
</evidence>
<dbReference type="InterPro" id="IPR036390">
    <property type="entry name" value="WH_DNA-bd_sf"/>
</dbReference>
<name>A0A0L0D307_THETB</name>
<feature type="coiled-coil region" evidence="1">
    <location>
        <begin position="585"/>
        <end position="612"/>
    </location>
</feature>
<keyword evidence="5" id="KW-1185">Reference proteome</keyword>
<organism evidence="4 5">
    <name type="scientific">Thecamonas trahens ATCC 50062</name>
    <dbReference type="NCBI Taxonomy" id="461836"/>
    <lineage>
        <taxon>Eukaryota</taxon>
        <taxon>Apusozoa</taxon>
        <taxon>Apusomonadida</taxon>
        <taxon>Apusomonadidae</taxon>
        <taxon>Thecamonas</taxon>
    </lineage>
</organism>
<dbReference type="InterPro" id="IPR000591">
    <property type="entry name" value="DEP_dom"/>
</dbReference>
<dbReference type="Proteomes" id="UP000054408">
    <property type="component" value="Unassembled WGS sequence"/>
</dbReference>
<proteinExistence type="predicted"/>
<dbReference type="PROSITE" id="PS50186">
    <property type="entry name" value="DEP"/>
    <property type="match status" value="1"/>
</dbReference>
<evidence type="ECO:0000313" key="4">
    <source>
        <dbReference type="EMBL" id="KNC46684.1"/>
    </source>
</evidence>
<feature type="compositionally biased region" description="Basic residues" evidence="2">
    <location>
        <begin position="661"/>
        <end position="671"/>
    </location>
</feature>
<evidence type="ECO:0000256" key="1">
    <source>
        <dbReference type="SAM" id="Coils"/>
    </source>
</evidence>
<dbReference type="RefSeq" id="XP_013760452.1">
    <property type="nucleotide sequence ID" value="XM_013904998.1"/>
</dbReference>
<dbReference type="SUPFAM" id="SSF46785">
    <property type="entry name" value="Winged helix' DNA-binding domain"/>
    <property type="match status" value="1"/>
</dbReference>
<dbReference type="AlphaFoldDB" id="A0A0L0D307"/>
<feature type="domain" description="DEP" evidence="3">
    <location>
        <begin position="344"/>
        <end position="400"/>
    </location>
</feature>
<accession>A0A0L0D307</accession>